<dbReference type="SUPFAM" id="SSF54695">
    <property type="entry name" value="POZ domain"/>
    <property type="match status" value="2"/>
</dbReference>
<dbReference type="EMBL" id="GG738851">
    <property type="protein sequence ID" value="EFC48377.1"/>
    <property type="molecule type" value="Genomic_DNA"/>
</dbReference>
<dbReference type="SMART" id="SM00225">
    <property type="entry name" value="BTB"/>
    <property type="match status" value="2"/>
</dbReference>
<dbReference type="VEuPathDB" id="AmoebaDB:NAEGRDRAFT_78532"/>
<dbReference type="PANTHER" id="PTHR45632:SF3">
    <property type="entry name" value="KELCH-LIKE PROTEIN 32"/>
    <property type="match status" value="1"/>
</dbReference>
<keyword evidence="5" id="KW-1185">Reference proteome</keyword>
<accession>D2V4F5</accession>
<evidence type="ECO:0000259" key="3">
    <source>
        <dbReference type="PROSITE" id="PS50097"/>
    </source>
</evidence>
<proteinExistence type="predicted"/>
<dbReference type="Gene3D" id="3.30.710.10">
    <property type="entry name" value="Potassium Channel Kv1.1, Chain A"/>
    <property type="match status" value="2"/>
</dbReference>
<evidence type="ECO:0000313" key="4">
    <source>
        <dbReference type="EMBL" id="EFC48377.1"/>
    </source>
</evidence>
<gene>
    <name evidence="4" type="ORF">NAEGRDRAFT_78532</name>
</gene>
<dbReference type="GeneID" id="8862134"/>
<reference evidence="4 5" key="1">
    <citation type="journal article" date="2010" name="Cell">
        <title>The genome of Naegleria gruberi illuminates early eukaryotic versatility.</title>
        <authorList>
            <person name="Fritz-Laylin L.K."/>
            <person name="Prochnik S.E."/>
            <person name="Ginger M.L."/>
            <person name="Dacks J.B."/>
            <person name="Carpenter M.L."/>
            <person name="Field M.C."/>
            <person name="Kuo A."/>
            <person name="Paredez A."/>
            <person name="Chapman J."/>
            <person name="Pham J."/>
            <person name="Shu S."/>
            <person name="Neupane R."/>
            <person name="Cipriano M."/>
            <person name="Mancuso J."/>
            <person name="Tu H."/>
            <person name="Salamov A."/>
            <person name="Lindquist E."/>
            <person name="Shapiro H."/>
            <person name="Lucas S."/>
            <person name="Grigoriev I.V."/>
            <person name="Cande W.Z."/>
            <person name="Fulton C."/>
            <person name="Rokhsar D.S."/>
            <person name="Dawson S.C."/>
        </authorList>
    </citation>
    <scope>NUCLEOTIDE SEQUENCE [LARGE SCALE GENOMIC DNA]</scope>
    <source>
        <strain evidence="4 5">NEG-M</strain>
    </source>
</reference>
<dbReference type="Proteomes" id="UP000006671">
    <property type="component" value="Unassembled WGS sequence"/>
</dbReference>
<keyword evidence="1" id="KW-0880">Kelch repeat</keyword>
<dbReference type="RefSeq" id="XP_002681121.1">
    <property type="nucleotide sequence ID" value="XM_002681075.1"/>
</dbReference>
<dbReference type="OrthoDB" id="6359816at2759"/>
<dbReference type="PANTHER" id="PTHR45632">
    <property type="entry name" value="LD33804P"/>
    <property type="match status" value="1"/>
</dbReference>
<dbReference type="InterPro" id="IPR011333">
    <property type="entry name" value="SKP1/BTB/POZ_sf"/>
</dbReference>
<name>D2V4F5_NAEGR</name>
<dbReference type="CDD" id="cd18186">
    <property type="entry name" value="BTB_POZ_ZBTB_KLHL-like"/>
    <property type="match status" value="2"/>
</dbReference>
<sequence>MTEKSGHDVTFQLKSGNQITAHRSFLASRSKFFEKLFETHQNTYPLEGLQDDTLQFYINFLYTGYPQISILPKPIDSKLIQILQVDQNNSLRNYITGEAVYITDIYLITRSIDDDIRKLYNLAIQSKNQSKKAINNSSLICIQLMEENTKTDCFFVDKTFMRRIDFFRNILDSGMSEAETGVITLEISSECCEKLIEFMYIGQISNISDSALLELFIISKQYLHCQELVHYCENNLSRIIQNLTPQVAVHIIDYFRDTCHAVDDLISRCRYYICTNFDNSREDILNLDSDSRYELSRLYFDYLKRKFKRK</sequence>
<evidence type="ECO:0000313" key="5">
    <source>
        <dbReference type="Proteomes" id="UP000006671"/>
    </source>
</evidence>
<keyword evidence="2" id="KW-0677">Repeat</keyword>
<evidence type="ECO:0000256" key="2">
    <source>
        <dbReference type="ARBA" id="ARBA00022737"/>
    </source>
</evidence>
<evidence type="ECO:0000256" key="1">
    <source>
        <dbReference type="ARBA" id="ARBA00022441"/>
    </source>
</evidence>
<feature type="domain" description="BTB" evidence="3">
    <location>
        <begin position="7"/>
        <end position="70"/>
    </location>
</feature>
<dbReference type="AlphaFoldDB" id="D2V4F5"/>
<protein>
    <recommendedName>
        <fullName evidence="3">BTB domain-containing protein</fullName>
    </recommendedName>
</protein>
<dbReference type="KEGG" id="ngr:NAEGRDRAFT_78532"/>
<dbReference type="InParanoid" id="D2V4F5"/>
<organism evidence="5">
    <name type="scientific">Naegleria gruberi</name>
    <name type="common">Amoeba</name>
    <dbReference type="NCBI Taxonomy" id="5762"/>
    <lineage>
        <taxon>Eukaryota</taxon>
        <taxon>Discoba</taxon>
        <taxon>Heterolobosea</taxon>
        <taxon>Tetramitia</taxon>
        <taxon>Eutetramitia</taxon>
        <taxon>Vahlkampfiidae</taxon>
        <taxon>Naegleria</taxon>
    </lineage>
</organism>
<dbReference type="PROSITE" id="PS50097">
    <property type="entry name" value="BTB"/>
    <property type="match status" value="1"/>
</dbReference>
<dbReference type="Pfam" id="PF00651">
    <property type="entry name" value="BTB"/>
    <property type="match status" value="2"/>
</dbReference>
<dbReference type="InterPro" id="IPR000210">
    <property type="entry name" value="BTB/POZ_dom"/>
</dbReference>